<dbReference type="EMBL" id="JXXZ01000026">
    <property type="protein sequence ID" value="KJY94879.1"/>
    <property type="molecule type" value="Genomic_DNA"/>
</dbReference>
<accession>A0A0F4PIA4</accession>
<keyword evidence="1" id="KW-0732">Signal</keyword>
<reference evidence="6" key="3">
    <citation type="submission" date="2019-06" db="EMBL/GenBank/DDBJ databases">
        <title>Co-occurence of chitin degradation, pigmentation and bioactivity in marine Pseudoalteromonas.</title>
        <authorList>
            <person name="Sonnenschein E.C."/>
            <person name="Bech P.K."/>
        </authorList>
    </citation>
    <scope>NUCLEOTIDE SEQUENCE [LARGE SCALE GENOMIC DNA]</scope>
    <source>
        <strain evidence="6">S2897</strain>
    </source>
</reference>
<gene>
    <name evidence="4" type="ORF">CWC05_15120</name>
    <name evidence="3" type="ORF">TW72_18545</name>
</gene>
<comment type="caution">
    <text evidence="3">The sequence shown here is derived from an EMBL/GenBank/DDBJ whole genome shotgun (WGS) entry which is preliminary data.</text>
</comment>
<dbReference type="STRING" id="151081.TW72_18545"/>
<dbReference type="OrthoDB" id="6121358at2"/>
<dbReference type="GeneID" id="58230500"/>
<dbReference type="Pfam" id="PF13202">
    <property type="entry name" value="EF-hand_5"/>
    <property type="match status" value="2"/>
</dbReference>
<reference evidence="4" key="4">
    <citation type="submission" date="2019-09" db="EMBL/GenBank/DDBJ databases">
        <title>Co-occurence of chitin degradation, pigmentation and bioactivity in marine Pseudoalteromonas.</title>
        <authorList>
            <person name="Sonnenschein E.C."/>
            <person name="Bech P.K."/>
        </authorList>
    </citation>
    <scope>NUCLEOTIDE SEQUENCE</scope>
    <source>
        <strain evidence="4">S2897</strain>
    </source>
</reference>
<dbReference type="RefSeq" id="WP_022946911.1">
    <property type="nucleotide sequence ID" value="NZ_CP023396.1"/>
</dbReference>
<dbReference type="Proteomes" id="UP000033664">
    <property type="component" value="Unassembled WGS sequence"/>
</dbReference>
<evidence type="ECO:0000313" key="3">
    <source>
        <dbReference type="EMBL" id="KJY94879.1"/>
    </source>
</evidence>
<feature type="signal peptide" evidence="1">
    <location>
        <begin position="1"/>
        <end position="21"/>
    </location>
</feature>
<protein>
    <submittedName>
        <fullName evidence="3">Calmodulin</fullName>
    </submittedName>
</protein>
<organism evidence="3 5">
    <name type="scientific">Pseudoalteromonas ruthenica</name>
    <dbReference type="NCBI Taxonomy" id="151081"/>
    <lineage>
        <taxon>Bacteria</taxon>
        <taxon>Pseudomonadati</taxon>
        <taxon>Pseudomonadota</taxon>
        <taxon>Gammaproteobacteria</taxon>
        <taxon>Alteromonadales</taxon>
        <taxon>Pseudoalteromonadaceae</taxon>
        <taxon>Pseudoalteromonas</taxon>
    </lineage>
</organism>
<feature type="chain" id="PRO_5033222269" evidence="1">
    <location>
        <begin position="22"/>
        <end position="72"/>
    </location>
</feature>
<proteinExistence type="predicted"/>
<keyword evidence="5" id="KW-1185">Reference proteome</keyword>
<evidence type="ECO:0000313" key="6">
    <source>
        <dbReference type="Proteomes" id="UP000305874"/>
    </source>
</evidence>
<dbReference type="PROSITE" id="PS50222">
    <property type="entry name" value="EF_HAND_2"/>
    <property type="match status" value="1"/>
</dbReference>
<dbReference type="AlphaFoldDB" id="A0A0F4PIA4"/>
<dbReference type="PROSITE" id="PS00018">
    <property type="entry name" value="EF_HAND_1"/>
    <property type="match status" value="1"/>
</dbReference>
<dbReference type="SUPFAM" id="SSF47473">
    <property type="entry name" value="EF-hand"/>
    <property type="match status" value="1"/>
</dbReference>
<evidence type="ECO:0000259" key="2">
    <source>
        <dbReference type="PROSITE" id="PS50222"/>
    </source>
</evidence>
<dbReference type="Gene3D" id="1.10.238.10">
    <property type="entry name" value="EF-hand"/>
    <property type="match status" value="1"/>
</dbReference>
<evidence type="ECO:0000313" key="4">
    <source>
        <dbReference type="EMBL" id="TMP85933.1"/>
    </source>
</evidence>
<feature type="domain" description="EF-hand" evidence="2">
    <location>
        <begin position="43"/>
        <end position="72"/>
    </location>
</feature>
<name>A0A0F4PIA4_9GAMM</name>
<dbReference type="Proteomes" id="UP000305874">
    <property type="component" value="Unassembled WGS sequence"/>
</dbReference>
<dbReference type="GO" id="GO:0005509">
    <property type="term" value="F:calcium ion binding"/>
    <property type="evidence" value="ECO:0007669"/>
    <property type="project" value="InterPro"/>
</dbReference>
<dbReference type="InterPro" id="IPR018247">
    <property type="entry name" value="EF_Hand_1_Ca_BS"/>
</dbReference>
<sequence>MKNSTKAVAIVGLVSASSAFALDMDFNSVDVDSNGAISMEEASKYPELMQQFKDLDANKDGELSEKEFAKAE</sequence>
<evidence type="ECO:0000313" key="5">
    <source>
        <dbReference type="Proteomes" id="UP000033664"/>
    </source>
</evidence>
<dbReference type="InterPro" id="IPR002048">
    <property type="entry name" value="EF_hand_dom"/>
</dbReference>
<reference evidence="3 5" key="1">
    <citation type="journal article" date="2015" name="BMC Genomics">
        <title>Genome mining reveals unlocked bioactive potential of marine Gram-negative bacteria.</title>
        <authorList>
            <person name="Machado H."/>
            <person name="Sonnenschein E.C."/>
            <person name="Melchiorsen J."/>
            <person name="Gram L."/>
        </authorList>
    </citation>
    <scope>NUCLEOTIDE SEQUENCE [LARGE SCALE GENOMIC DNA]</scope>
    <source>
        <strain evidence="3 5">S3137</strain>
    </source>
</reference>
<dbReference type="PATRIC" id="fig|151081.8.peg.3775"/>
<dbReference type="EMBL" id="PNCG01000016">
    <property type="protein sequence ID" value="TMP85933.1"/>
    <property type="molecule type" value="Genomic_DNA"/>
</dbReference>
<evidence type="ECO:0000256" key="1">
    <source>
        <dbReference type="SAM" id="SignalP"/>
    </source>
</evidence>
<dbReference type="InterPro" id="IPR011992">
    <property type="entry name" value="EF-hand-dom_pair"/>
</dbReference>
<reference evidence="4 6" key="2">
    <citation type="submission" date="2017-12" db="EMBL/GenBank/DDBJ databases">
        <authorList>
            <person name="Paulsen S."/>
            <person name="Gram L.K."/>
        </authorList>
    </citation>
    <scope>NUCLEOTIDE SEQUENCE [LARGE SCALE GENOMIC DNA]</scope>
    <source>
        <strain evidence="4 6">S2897</strain>
    </source>
</reference>